<feature type="active site" description="Charge relay system" evidence="5 6">
    <location>
        <position position="414"/>
    </location>
</feature>
<dbReference type="PROSITE" id="PS51892">
    <property type="entry name" value="SUBTILASE"/>
    <property type="match status" value="1"/>
</dbReference>
<dbReference type="InterPro" id="IPR015500">
    <property type="entry name" value="Peptidase_S8_subtilisin-rel"/>
</dbReference>
<sequence>MRTVKNNLLSLPMRAVASAAPGGVMSGAGHAATGDVAMNYLQWIAQYGKSVMRLTKRSGLRAVAAGVVAVSPLLGSLSMPSAALAVGGEVLNAGEPGTVEGSYIVVLKDLEPGGAGVRAVGESLASQYGGQVARTYGHALQGFSVIMSEADAKRLAADPAVSYVEQNRKISIAAGPETEIVQQNPPWGLDRIDKRSKTRDSKYNYVSGYTGSGVRAYVLDTGIRVAHAEFGGRATTPQDFVGDGRNGNDCHGHGTHVAGTIAGATYGVAKNASVVGIRVLDCEGAGTYEGVLAGVDWITANAIRPAVVNMSLGGPASQSMDQAVRGAVASGLPFVVAAGNVGCNVNGGGLLCNEDGYSPARVAEAITVAASDKDDLRAHFSNFGNGVDINAPGVDVKSAWIGSNTATNTISGTSMAAPHVSGVVARLLVTHPNATPSAIALALKHNSHKGSIGEPDEPYDPQPPIPEETDPVVQTTGDLLQASWQAQPLSSCVLSGTNANNITIPDVGPGTMSLINVTGCAGVGYVQPLHVSYTVFHTRPDDVRIDLVAPDGTRYRLRTEGPPASTPNASPEAISATLNVNVNETARNGNWRLDVQDLWPDNFGYLDTWNLKF</sequence>
<dbReference type="InterPro" id="IPR023828">
    <property type="entry name" value="Peptidase_S8_Ser-AS"/>
</dbReference>
<name>A0A5M3XV14_9ACTN</name>
<dbReference type="Proteomes" id="UP000377595">
    <property type="component" value="Unassembled WGS sequence"/>
</dbReference>
<gene>
    <name evidence="10" type="ORF">Aple_077010</name>
</gene>
<dbReference type="OrthoDB" id="9766923at2"/>
<dbReference type="InterPro" id="IPR022398">
    <property type="entry name" value="Peptidase_S8_His-AS"/>
</dbReference>
<dbReference type="Pfam" id="PF01483">
    <property type="entry name" value="P_proprotein"/>
    <property type="match status" value="1"/>
</dbReference>
<dbReference type="InterPro" id="IPR002884">
    <property type="entry name" value="P_dom"/>
</dbReference>
<dbReference type="FunFam" id="3.40.50.200:FF:000014">
    <property type="entry name" value="Proteinase K"/>
    <property type="match status" value="1"/>
</dbReference>
<dbReference type="Gene3D" id="3.30.70.80">
    <property type="entry name" value="Peptidase S8 propeptide/proteinase inhibitor I9"/>
    <property type="match status" value="1"/>
</dbReference>
<dbReference type="Pfam" id="PF00082">
    <property type="entry name" value="Peptidase_S8"/>
    <property type="match status" value="1"/>
</dbReference>
<dbReference type="PROSITE" id="PS00138">
    <property type="entry name" value="SUBTILASE_SER"/>
    <property type="match status" value="1"/>
</dbReference>
<dbReference type="CDD" id="cd04077">
    <property type="entry name" value="Peptidases_S8_PCSK9_ProteinaseK_like"/>
    <property type="match status" value="1"/>
</dbReference>
<evidence type="ECO:0000256" key="8">
    <source>
        <dbReference type="SAM" id="SignalP"/>
    </source>
</evidence>
<dbReference type="InterPro" id="IPR023827">
    <property type="entry name" value="Peptidase_S8_Asp-AS"/>
</dbReference>
<feature type="signal peptide" evidence="8">
    <location>
        <begin position="1"/>
        <end position="19"/>
    </location>
</feature>
<evidence type="ECO:0000256" key="6">
    <source>
        <dbReference type="PROSITE-ProRule" id="PRU01240"/>
    </source>
</evidence>
<comment type="similarity">
    <text evidence="1 6 7">Belongs to the peptidase S8 family.</text>
</comment>
<evidence type="ECO:0000256" key="3">
    <source>
        <dbReference type="ARBA" id="ARBA00022801"/>
    </source>
</evidence>
<keyword evidence="3 6" id="KW-0378">Hydrolase</keyword>
<dbReference type="SUPFAM" id="SSF49785">
    <property type="entry name" value="Galactose-binding domain-like"/>
    <property type="match status" value="1"/>
</dbReference>
<dbReference type="GO" id="GO:0006508">
    <property type="term" value="P:proteolysis"/>
    <property type="evidence" value="ECO:0007669"/>
    <property type="project" value="UniProtKB-KW"/>
</dbReference>
<reference evidence="10 11" key="1">
    <citation type="submission" date="2019-10" db="EMBL/GenBank/DDBJ databases">
        <title>Whole genome shotgun sequence of Acrocarpospora pleiomorpha NBRC 16267.</title>
        <authorList>
            <person name="Ichikawa N."/>
            <person name="Kimura A."/>
            <person name="Kitahashi Y."/>
            <person name="Komaki H."/>
            <person name="Oguchi A."/>
        </authorList>
    </citation>
    <scope>NUCLEOTIDE SEQUENCE [LARGE SCALE GENOMIC DNA]</scope>
    <source>
        <strain evidence="10 11">NBRC 16267</strain>
    </source>
</reference>
<dbReference type="PANTHER" id="PTHR43806:SF11">
    <property type="entry name" value="CEREVISIN-RELATED"/>
    <property type="match status" value="1"/>
</dbReference>
<dbReference type="InterPro" id="IPR010259">
    <property type="entry name" value="S8pro/Inhibitor_I9"/>
</dbReference>
<dbReference type="InterPro" id="IPR008979">
    <property type="entry name" value="Galactose-bd-like_sf"/>
</dbReference>
<accession>A0A5M3XV14</accession>
<evidence type="ECO:0000256" key="2">
    <source>
        <dbReference type="ARBA" id="ARBA00022670"/>
    </source>
</evidence>
<feature type="active site" description="Charge relay system" evidence="5 6">
    <location>
        <position position="220"/>
    </location>
</feature>
<dbReference type="InterPro" id="IPR034193">
    <property type="entry name" value="PCSK9_ProteinaseK-like"/>
</dbReference>
<protein>
    <submittedName>
        <fullName evidence="10">Serine protease</fullName>
    </submittedName>
</protein>
<dbReference type="GO" id="GO:0004252">
    <property type="term" value="F:serine-type endopeptidase activity"/>
    <property type="evidence" value="ECO:0007669"/>
    <property type="project" value="UniProtKB-UniRule"/>
</dbReference>
<evidence type="ECO:0000313" key="10">
    <source>
        <dbReference type="EMBL" id="GES24802.1"/>
    </source>
</evidence>
<dbReference type="PROSITE" id="PS00136">
    <property type="entry name" value="SUBTILASE_ASP"/>
    <property type="match status" value="1"/>
</dbReference>
<evidence type="ECO:0000256" key="4">
    <source>
        <dbReference type="ARBA" id="ARBA00022825"/>
    </source>
</evidence>
<evidence type="ECO:0000313" key="11">
    <source>
        <dbReference type="Proteomes" id="UP000377595"/>
    </source>
</evidence>
<dbReference type="PROSITE" id="PS00137">
    <property type="entry name" value="SUBTILASE_HIS"/>
    <property type="match status" value="1"/>
</dbReference>
<feature type="domain" description="P/Homo B" evidence="9">
    <location>
        <begin position="484"/>
        <end position="613"/>
    </location>
</feature>
<dbReference type="SUPFAM" id="SSF54897">
    <property type="entry name" value="Protease propeptides/inhibitors"/>
    <property type="match status" value="1"/>
</dbReference>
<dbReference type="AlphaFoldDB" id="A0A5M3XV14"/>
<keyword evidence="8" id="KW-0732">Signal</keyword>
<evidence type="ECO:0000256" key="5">
    <source>
        <dbReference type="PIRSR" id="PIRSR615500-1"/>
    </source>
</evidence>
<dbReference type="Gene3D" id="3.40.50.200">
    <property type="entry name" value="Peptidase S8/S53 domain"/>
    <property type="match status" value="1"/>
</dbReference>
<feature type="active site" description="Charge relay system" evidence="5 6">
    <location>
        <position position="253"/>
    </location>
</feature>
<dbReference type="InterPro" id="IPR050131">
    <property type="entry name" value="Peptidase_S8_subtilisin-like"/>
</dbReference>
<dbReference type="InterPro" id="IPR037045">
    <property type="entry name" value="S8pro/Inhibitor_I9_sf"/>
</dbReference>
<keyword evidence="2 6" id="KW-0645">Protease</keyword>
<dbReference type="InterPro" id="IPR000209">
    <property type="entry name" value="Peptidase_S8/S53_dom"/>
</dbReference>
<dbReference type="PROSITE" id="PS51829">
    <property type="entry name" value="P_HOMO_B"/>
    <property type="match status" value="1"/>
</dbReference>
<feature type="chain" id="PRO_5024412434" evidence="8">
    <location>
        <begin position="20"/>
        <end position="613"/>
    </location>
</feature>
<evidence type="ECO:0000259" key="9">
    <source>
        <dbReference type="PROSITE" id="PS51829"/>
    </source>
</evidence>
<dbReference type="Gene3D" id="2.60.120.260">
    <property type="entry name" value="Galactose-binding domain-like"/>
    <property type="match status" value="1"/>
</dbReference>
<proteinExistence type="inferred from homology"/>
<dbReference type="SUPFAM" id="SSF52743">
    <property type="entry name" value="Subtilisin-like"/>
    <property type="match status" value="1"/>
</dbReference>
<dbReference type="InterPro" id="IPR036852">
    <property type="entry name" value="Peptidase_S8/S53_dom_sf"/>
</dbReference>
<dbReference type="GO" id="GO:0005615">
    <property type="term" value="C:extracellular space"/>
    <property type="evidence" value="ECO:0007669"/>
    <property type="project" value="TreeGrafter"/>
</dbReference>
<comment type="caution">
    <text evidence="10">The sequence shown here is derived from an EMBL/GenBank/DDBJ whole genome shotgun (WGS) entry which is preliminary data.</text>
</comment>
<keyword evidence="11" id="KW-1185">Reference proteome</keyword>
<dbReference type="RefSeq" id="WP_155349619.1">
    <property type="nucleotide sequence ID" value="NZ_BAAAHM010000055.1"/>
</dbReference>
<dbReference type="PANTHER" id="PTHR43806">
    <property type="entry name" value="PEPTIDASE S8"/>
    <property type="match status" value="1"/>
</dbReference>
<organism evidence="10 11">
    <name type="scientific">Acrocarpospora pleiomorpha</name>
    <dbReference type="NCBI Taxonomy" id="90975"/>
    <lineage>
        <taxon>Bacteria</taxon>
        <taxon>Bacillati</taxon>
        <taxon>Actinomycetota</taxon>
        <taxon>Actinomycetes</taxon>
        <taxon>Streptosporangiales</taxon>
        <taxon>Streptosporangiaceae</taxon>
        <taxon>Acrocarpospora</taxon>
    </lineage>
</organism>
<dbReference type="PRINTS" id="PR00723">
    <property type="entry name" value="SUBTILISIN"/>
</dbReference>
<dbReference type="EMBL" id="BLAF01000057">
    <property type="protein sequence ID" value="GES24802.1"/>
    <property type="molecule type" value="Genomic_DNA"/>
</dbReference>
<evidence type="ECO:0000256" key="7">
    <source>
        <dbReference type="RuleBase" id="RU003355"/>
    </source>
</evidence>
<dbReference type="Pfam" id="PF05922">
    <property type="entry name" value="Inhibitor_I9"/>
    <property type="match status" value="1"/>
</dbReference>
<evidence type="ECO:0000256" key="1">
    <source>
        <dbReference type="ARBA" id="ARBA00011073"/>
    </source>
</evidence>
<keyword evidence="4 6" id="KW-0720">Serine protease</keyword>